<evidence type="ECO:0000256" key="3">
    <source>
        <dbReference type="ARBA" id="ARBA00022989"/>
    </source>
</evidence>
<evidence type="ECO:0000256" key="1">
    <source>
        <dbReference type="ARBA" id="ARBA00004167"/>
    </source>
</evidence>
<gene>
    <name evidence="8" type="ORF">PRZ03_03555</name>
</gene>
<keyword evidence="4 6" id="KW-0472">Membrane</keyword>
<feature type="region of interest" description="Disordered" evidence="5">
    <location>
        <begin position="672"/>
        <end position="700"/>
    </location>
</feature>
<dbReference type="PANTHER" id="PTHR36985">
    <property type="entry name" value="TRANSLOCATION AND ASSEMBLY MODULE SUBUNIT TAMB"/>
    <property type="match status" value="1"/>
</dbReference>
<dbReference type="PANTHER" id="PTHR36985:SF1">
    <property type="entry name" value="TRANSLOCATION AND ASSEMBLY MODULE SUBUNIT TAMB"/>
    <property type="match status" value="1"/>
</dbReference>
<dbReference type="EMBL" id="JAQQXT010000002">
    <property type="protein sequence ID" value="MDC8770637.1"/>
    <property type="molecule type" value="Genomic_DNA"/>
</dbReference>
<dbReference type="RefSeq" id="WP_273599062.1">
    <property type="nucleotide sequence ID" value="NZ_JAQQXT010000002.1"/>
</dbReference>
<dbReference type="Pfam" id="PF04357">
    <property type="entry name" value="TamB"/>
    <property type="match status" value="1"/>
</dbReference>
<proteinExistence type="predicted"/>
<feature type="domain" description="Translocation and assembly module TamB C-terminal" evidence="7">
    <location>
        <begin position="1126"/>
        <end position="1468"/>
    </location>
</feature>
<feature type="transmembrane region" description="Helical" evidence="6">
    <location>
        <begin position="31"/>
        <end position="54"/>
    </location>
</feature>
<evidence type="ECO:0000256" key="5">
    <source>
        <dbReference type="SAM" id="MobiDB-lite"/>
    </source>
</evidence>
<feature type="compositionally biased region" description="Low complexity" evidence="5">
    <location>
        <begin position="1"/>
        <end position="19"/>
    </location>
</feature>
<feature type="region of interest" description="Disordered" evidence="5">
    <location>
        <begin position="1"/>
        <end position="22"/>
    </location>
</feature>
<keyword evidence="3 6" id="KW-1133">Transmembrane helix</keyword>
<name>A0ABT5K9L4_9BURK</name>
<keyword evidence="2 6" id="KW-0812">Transmembrane</keyword>
<comment type="caution">
    <text evidence="8">The sequence shown here is derived from an EMBL/GenBank/DDBJ whole genome shotgun (WGS) entry which is preliminary data.</text>
</comment>
<dbReference type="Proteomes" id="UP001221189">
    <property type="component" value="Unassembled WGS sequence"/>
</dbReference>
<evidence type="ECO:0000313" key="9">
    <source>
        <dbReference type="Proteomes" id="UP001221189"/>
    </source>
</evidence>
<reference evidence="8 9" key="1">
    <citation type="submission" date="2022-10" db="EMBL/GenBank/DDBJ databases">
        <title>Paucibacter sp. hw1 Genome sequencing.</title>
        <authorList>
            <person name="Park S."/>
        </authorList>
    </citation>
    <scope>NUCLEOTIDE SEQUENCE [LARGE SCALE GENOMIC DNA]</scope>
    <source>
        <strain evidence="9">hw1</strain>
    </source>
</reference>
<protein>
    <submittedName>
        <fullName evidence="8">Translocation/assembly module TamB domain-containing protein</fullName>
    </submittedName>
</protein>
<accession>A0ABT5K9L4</accession>
<keyword evidence="9" id="KW-1185">Reference proteome</keyword>
<dbReference type="InterPro" id="IPR007452">
    <property type="entry name" value="TamB_C"/>
</dbReference>
<evidence type="ECO:0000256" key="4">
    <source>
        <dbReference type="ARBA" id="ARBA00023136"/>
    </source>
</evidence>
<evidence type="ECO:0000313" key="8">
    <source>
        <dbReference type="EMBL" id="MDC8770637.1"/>
    </source>
</evidence>
<comment type="subcellular location">
    <subcellularLocation>
        <location evidence="1">Membrane</location>
        <topology evidence="1">Single-pass membrane protein</topology>
    </subcellularLocation>
</comment>
<evidence type="ECO:0000256" key="2">
    <source>
        <dbReference type="ARBA" id="ARBA00022692"/>
    </source>
</evidence>
<evidence type="ECO:0000259" key="7">
    <source>
        <dbReference type="Pfam" id="PF04357"/>
    </source>
</evidence>
<evidence type="ECO:0000256" key="6">
    <source>
        <dbReference type="SAM" id="Phobius"/>
    </source>
</evidence>
<sequence>MIEPSAAAHPAGSPAGVPAPKKKPLWRRGPGLLPSVLALPVLLAAAGCTLWWGLATQPGSTWLLSQVPGLEVEALQGSLIGDLSAAKLRYTLPGSQDRLEIDNLRWQGLSLAWNASPGLWADLRLQGLQAQRVQLLLHPSAEPSKPPADLQLPLGLHIASLQVDELALPSLSDKPLTELRASLDLSAKGGALHQLNIQHVRWDLLQLQASASIQTSGEMQLQAALDLQSQANSSQDLPAWNTQAKLTGPLHSLALSADLQALAQQMHLQAQLLPFADWPLPQAKLDTRNLDLSALASGLPRTALTGQAALQLLPQAKPGAASSLNIKTELSNTLAGLWDAQRLPVRALNLDLNFAPGDPAALSIKQLELLLGAAQQPAGRVHARGNSSKQSGSQVVIALDGLRSEGLDSRAAALQLAGEIELSTGRAVNQLQADGPPPLLLRMKARLDGRLARSGTGMSPGTSVAPPATLSLQAQAEASSSGLQVQSLRLLSDGSELQASGRLNLNKAGSLAQGWAAQAKASGQVPDLRRYWRGREGSAWQQSPQALAALFEANLQAGPVPAQSGRAGNLLQQAPTGSARLQLLPTQVGGVPVSADLSYLFNDRSSLPSLKLALQAGAVNQLLAQASLNSAGHVLADADLRFEQLAGLQPLLAAFAQDKQTQAPRLEGGLSGKFTLRAQPGASSPTGRTRSDPTKPGAADEGWAWQTQADLQAQTLKFSGAGDSAAKSSATALSLGSAELHWELGSAKDAALDISAKLAQLSGNGWKVPSASAKLQGTWAQHRLNLQALAEGKMPAALIPPGQPAEQMLRGPFSLSGLGGLSSTPNAAWRSGAQWRASEIKLLAQAQPDNAPNTGAKTRTQAADAKALAKAPWLKADGLALALELAPQAALKQLRLEPGRLELLGAGLSWKSMQMQAATADSKTAIDIDLAMEPLAVAPLLNRWQPDFGWGGNLLMVGHARIKTSPSFSADIALERSGGDLSVTDDSGVQQLALSDARIGVIGSPGVWHLTEALAGSNVGVLAGALTARNADPSALWPKADAKLEGVLEVRIANLSTWGAWVPTGWRLGGSVFASANFDGRLSAPQVKGKAGGANLVLRNPLLGVDLQRGEFALSLDGERARLEHFEAHAGDGQLTAQGDMLLGASPRADFQILADKFALLRRVDQRLAVNGKLDLKLDADALDITGQLNVHEGFFDFSRGNAPTLDSDVEVVRPETAEAAADAGRAANGARHRKVKVKIDIDLGNKLRVTGFGLDTLLAGNLQLTQASHGPALHGRIRTESGTFAAYGQKLAIERGLIIFNGVIDNPRLDVLAIRPTQEEQRIGVTITGTARNPRVKLYSEPTLDERSMLSWLLLGRGPDELNSRDNALLSSAAMALLSGTGESTTSKLIKSVGLDDLSFSDSGDQAQGTVVRLGKQISNRWYVGYERGLNATRGSWQAIYRLAQRFTLRAQSGDDNSLDLIWQWRWE</sequence>
<organism evidence="8 9">
    <name type="scientific">Roseateles albus</name>
    <dbReference type="NCBI Taxonomy" id="2987525"/>
    <lineage>
        <taxon>Bacteria</taxon>
        <taxon>Pseudomonadati</taxon>
        <taxon>Pseudomonadota</taxon>
        <taxon>Betaproteobacteria</taxon>
        <taxon>Burkholderiales</taxon>
        <taxon>Sphaerotilaceae</taxon>
        <taxon>Roseateles</taxon>
    </lineage>
</organism>